<dbReference type="PANTHER" id="PTHR10634">
    <property type="entry name" value="AN1-TYPE ZINC FINGER PROTEIN"/>
    <property type="match status" value="1"/>
</dbReference>
<evidence type="ECO:0000313" key="11">
    <source>
        <dbReference type="Proteomes" id="UP001221898"/>
    </source>
</evidence>
<dbReference type="Gene3D" id="4.10.1110.10">
    <property type="entry name" value="AN1-like Zinc finger"/>
    <property type="match status" value="1"/>
</dbReference>
<dbReference type="SUPFAM" id="SSF57716">
    <property type="entry name" value="Glucocorticoid receptor-like (DNA-binding domain)"/>
    <property type="match status" value="1"/>
</dbReference>
<evidence type="ECO:0008006" key="12">
    <source>
        <dbReference type="Google" id="ProtNLM"/>
    </source>
</evidence>
<feature type="domain" description="A20-type" evidence="8">
    <location>
        <begin position="101"/>
        <end position="135"/>
    </location>
</feature>
<dbReference type="Pfam" id="PF01754">
    <property type="entry name" value="zf-A20"/>
    <property type="match status" value="1"/>
</dbReference>
<comment type="caution">
    <text evidence="10">The sequence shown here is derived from an EMBL/GenBank/DDBJ whole genome shotgun (WGS) entry which is preliminary data.</text>
</comment>
<name>A0AAD7WDF2_9TELE</name>
<keyword evidence="3 6" id="KW-0863">Zinc-finger</keyword>
<protein>
    <recommendedName>
        <fullName evidence="12">AN1-type zinc finger protein 6</fullName>
    </recommendedName>
</protein>
<proteinExistence type="predicted"/>
<evidence type="ECO:0000259" key="8">
    <source>
        <dbReference type="PROSITE" id="PS51036"/>
    </source>
</evidence>
<accession>A0AAD7WDF2</accession>
<evidence type="ECO:0000256" key="5">
    <source>
        <dbReference type="ARBA" id="ARBA00022990"/>
    </source>
</evidence>
<dbReference type="Pfam" id="PF01428">
    <property type="entry name" value="zf-AN1"/>
    <property type="match status" value="1"/>
</dbReference>
<dbReference type="FunFam" id="1.20.5.4770:FF:000001">
    <property type="entry name" value="Zinc finger AN1-type containing 6"/>
    <property type="match status" value="1"/>
</dbReference>
<evidence type="ECO:0000256" key="6">
    <source>
        <dbReference type="PROSITE-ProRule" id="PRU00449"/>
    </source>
</evidence>
<evidence type="ECO:0000256" key="4">
    <source>
        <dbReference type="ARBA" id="ARBA00022833"/>
    </source>
</evidence>
<dbReference type="SMART" id="SM00259">
    <property type="entry name" value="ZnF_A20"/>
    <property type="match status" value="1"/>
</dbReference>
<feature type="domain" description="AN1-type" evidence="9">
    <location>
        <begin position="215"/>
        <end position="261"/>
    </location>
</feature>
<dbReference type="InterPro" id="IPR050652">
    <property type="entry name" value="AN1_A20_ZnFinger"/>
</dbReference>
<evidence type="ECO:0000259" key="9">
    <source>
        <dbReference type="PROSITE" id="PS51039"/>
    </source>
</evidence>
<dbReference type="PROSITE" id="PS51039">
    <property type="entry name" value="ZF_AN1"/>
    <property type="match status" value="1"/>
</dbReference>
<dbReference type="FunFam" id="4.10.1110.10:FF:000001">
    <property type="entry name" value="Zinc finger AN1-type containing 6"/>
    <property type="match status" value="1"/>
</dbReference>
<feature type="compositionally biased region" description="Low complexity" evidence="7">
    <location>
        <begin position="141"/>
        <end position="158"/>
    </location>
</feature>
<evidence type="ECO:0000256" key="1">
    <source>
        <dbReference type="ARBA" id="ARBA00022553"/>
    </source>
</evidence>
<organism evidence="10 11">
    <name type="scientific">Aldrovandia affinis</name>
    <dbReference type="NCBI Taxonomy" id="143900"/>
    <lineage>
        <taxon>Eukaryota</taxon>
        <taxon>Metazoa</taxon>
        <taxon>Chordata</taxon>
        <taxon>Craniata</taxon>
        <taxon>Vertebrata</taxon>
        <taxon>Euteleostomi</taxon>
        <taxon>Actinopterygii</taxon>
        <taxon>Neopterygii</taxon>
        <taxon>Teleostei</taxon>
        <taxon>Notacanthiformes</taxon>
        <taxon>Halosauridae</taxon>
        <taxon>Aldrovandia</taxon>
    </lineage>
</organism>
<feature type="region of interest" description="Disordered" evidence="7">
    <location>
        <begin position="16"/>
        <end position="41"/>
    </location>
</feature>
<evidence type="ECO:0000256" key="7">
    <source>
        <dbReference type="SAM" id="MobiDB-lite"/>
    </source>
</evidence>
<dbReference type="PANTHER" id="PTHR10634:SF149">
    <property type="entry name" value="AN1-TYPE DOMAIN-CONTAINING PROTEIN-RELATED"/>
    <property type="match status" value="1"/>
</dbReference>
<evidence type="ECO:0000313" key="10">
    <source>
        <dbReference type="EMBL" id="KAJ8393071.1"/>
    </source>
</evidence>
<dbReference type="SUPFAM" id="SSF118310">
    <property type="entry name" value="AN1-like Zinc finger"/>
    <property type="match status" value="1"/>
</dbReference>
<dbReference type="InterPro" id="IPR000058">
    <property type="entry name" value="Znf_AN1"/>
</dbReference>
<dbReference type="InterPro" id="IPR009626">
    <property type="entry name" value="MINAR1-like_C"/>
</dbReference>
<sequence>MEDIYTPGYDSLLKRKEAEFRRAKRTSGAPDSHSQRDTRAPMTFDPAPPPPALVPEHCIGTGVGGTALTAEALWRDGCCIFTASNASLREMAQEAKQTQTNPNPALCASGCGFYGNARTNGMCSVCNKDTLQRQNSKARASPPEWSGGGSIESESGPVPASPAATTLEQSSIISSQSAEEPDSQKDRTKEPQGSVLDHSDLPSVDGQRRSPDKINRKKNRCFTCHKKVGLTGFGCRCGNVFCGPHRYSDVHSCSFDYKTQGAEQIRKENPRVIGKKIHKI</sequence>
<dbReference type="PROSITE" id="PS51036">
    <property type="entry name" value="ZF_A20"/>
    <property type="match status" value="1"/>
</dbReference>
<feature type="region of interest" description="Disordered" evidence="7">
    <location>
        <begin position="133"/>
        <end position="213"/>
    </location>
</feature>
<reference evidence="10" key="1">
    <citation type="journal article" date="2023" name="Science">
        <title>Genome structures resolve the early diversification of teleost fishes.</title>
        <authorList>
            <person name="Parey E."/>
            <person name="Louis A."/>
            <person name="Montfort J."/>
            <person name="Bouchez O."/>
            <person name="Roques C."/>
            <person name="Iampietro C."/>
            <person name="Lluch J."/>
            <person name="Castinel A."/>
            <person name="Donnadieu C."/>
            <person name="Desvignes T."/>
            <person name="Floi Bucao C."/>
            <person name="Jouanno E."/>
            <person name="Wen M."/>
            <person name="Mejri S."/>
            <person name="Dirks R."/>
            <person name="Jansen H."/>
            <person name="Henkel C."/>
            <person name="Chen W.J."/>
            <person name="Zahm M."/>
            <person name="Cabau C."/>
            <person name="Klopp C."/>
            <person name="Thompson A.W."/>
            <person name="Robinson-Rechavi M."/>
            <person name="Braasch I."/>
            <person name="Lecointre G."/>
            <person name="Bobe J."/>
            <person name="Postlethwait J.H."/>
            <person name="Berthelot C."/>
            <person name="Roest Crollius H."/>
            <person name="Guiguen Y."/>
        </authorList>
    </citation>
    <scope>NUCLEOTIDE SEQUENCE</scope>
    <source>
        <strain evidence="10">NC1722</strain>
    </source>
</reference>
<keyword evidence="2" id="KW-0479">Metal-binding</keyword>
<keyword evidence="11" id="KW-1185">Reference proteome</keyword>
<dbReference type="Pfam" id="PF06789">
    <property type="entry name" value="MINAR1_C"/>
    <property type="match status" value="1"/>
</dbReference>
<keyword evidence="1" id="KW-0597">Phosphoprotein</keyword>
<evidence type="ECO:0000256" key="2">
    <source>
        <dbReference type="ARBA" id="ARBA00022723"/>
    </source>
</evidence>
<dbReference type="AlphaFoldDB" id="A0AAD7WDF2"/>
<keyword evidence="4" id="KW-0862">Zinc</keyword>
<dbReference type="GO" id="GO:0003677">
    <property type="term" value="F:DNA binding"/>
    <property type="evidence" value="ECO:0007669"/>
    <property type="project" value="InterPro"/>
</dbReference>
<dbReference type="Gene3D" id="1.20.5.4770">
    <property type="match status" value="1"/>
</dbReference>
<dbReference type="EMBL" id="JAINUG010000140">
    <property type="protein sequence ID" value="KAJ8393071.1"/>
    <property type="molecule type" value="Genomic_DNA"/>
</dbReference>
<evidence type="ECO:0000256" key="3">
    <source>
        <dbReference type="ARBA" id="ARBA00022771"/>
    </source>
</evidence>
<dbReference type="InterPro" id="IPR035896">
    <property type="entry name" value="AN1-like_Znf"/>
</dbReference>
<dbReference type="Proteomes" id="UP001221898">
    <property type="component" value="Unassembled WGS sequence"/>
</dbReference>
<keyword evidence="5" id="KW-0007">Acetylation</keyword>
<gene>
    <name evidence="10" type="ORF">AAFF_G00067540</name>
</gene>
<dbReference type="InterPro" id="IPR002653">
    <property type="entry name" value="Znf_A20"/>
</dbReference>
<dbReference type="SMART" id="SM00154">
    <property type="entry name" value="ZnF_AN1"/>
    <property type="match status" value="1"/>
</dbReference>
<dbReference type="GO" id="GO:0008270">
    <property type="term" value="F:zinc ion binding"/>
    <property type="evidence" value="ECO:0007669"/>
    <property type="project" value="UniProtKB-KW"/>
</dbReference>